<protein>
    <submittedName>
        <fullName evidence="1">Uncharacterized protein</fullName>
    </submittedName>
</protein>
<feature type="non-terminal residue" evidence="1">
    <location>
        <position position="1"/>
    </location>
</feature>
<reference evidence="1" key="1">
    <citation type="journal article" date="2014" name="Front. Microbiol.">
        <title>High frequency of phylogenetically diverse reductive dehalogenase-homologous genes in deep subseafloor sedimentary metagenomes.</title>
        <authorList>
            <person name="Kawai M."/>
            <person name="Futagami T."/>
            <person name="Toyoda A."/>
            <person name="Takaki Y."/>
            <person name="Nishi S."/>
            <person name="Hori S."/>
            <person name="Arai W."/>
            <person name="Tsubouchi T."/>
            <person name="Morono Y."/>
            <person name="Uchiyama I."/>
            <person name="Ito T."/>
            <person name="Fujiyama A."/>
            <person name="Inagaki F."/>
            <person name="Takami H."/>
        </authorList>
    </citation>
    <scope>NUCLEOTIDE SEQUENCE</scope>
    <source>
        <strain evidence="1">Expedition CK06-06</strain>
    </source>
</reference>
<evidence type="ECO:0000313" key="1">
    <source>
        <dbReference type="EMBL" id="GAG48623.1"/>
    </source>
</evidence>
<sequence length="48" mass="5124">ITGAIATGKIKVDPLSQVGKVTTVLGFMFDQGPKEKGPKDEVVLEPKR</sequence>
<name>X0YJ65_9ZZZZ</name>
<comment type="caution">
    <text evidence="1">The sequence shown here is derived from an EMBL/GenBank/DDBJ whole genome shotgun (WGS) entry which is preliminary data.</text>
</comment>
<proteinExistence type="predicted"/>
<dbReference type="EMBL" id="BARS01057105">
    <property type="protein sequence ID" value="GAG48623.1"/>
    <property type="molecule type" value="Genomic_DNA"/>
</dbReference>
<gene>
    <name evidence="1" type="ORF">S01H1_83858</name>
</gene>
<dbReference type="AlphaFoldDB" id="X0YJ65"/>
<organism evidence="1">
    <name type="scientific">marine sediment metagenome</name>
    <dbReference type="NCBI Taxonomy" id="412755"/>
    <lineage>
        <taxon>unclassified sequences</taxon>
        <taxon>metagenomes</taxon>
        <taxon>ecological metagenomes</taxon>
    </lineage>
</organism>
<accession>X0YJ65</accession>